<protein>
    <submittedName>
        <fullName evidence="1">Uncharacterized protein</fullName>
    </submittedName>
</protein>
<reference evidence="1" key="1">
    <citation type="submission" date="2009-10" db="EMBL/GenBank/DDBJ databases">
        <title>Diversity of trophic interactions inside an arsenic-rich microbial ecosystem.</title>
        <authorList>
            <person name="Bertin P.N."/>
            <person name="Heinrich-Salmeron A."/>
            <person name="Pelletier E."/>
            <person name="Goulhen-Chollet F."/>
            <person name="Arsene-Ploetze F."/>
            <person name="Gallien S."/>
            <person name="Calteau A."/>
            <person name="Vallenet D."/>
            <person name="Casiot C."/>
            <person name="Chane-Woon-Ming B."/>
            <person name="Giloteaux L."/>
            <person name="Barakat M."/>
            <person name="Bonnefoy V."/>
            <person name="Bruneel O."/>
            <person name="Chandler M."/>
            <person name="Cleiss J."/>
            <person name="Duran R."/>
            <person name="Elbaz-Poulichet F."/>
            <person name="Fonknechten N."/>
            <person name="Lauga B."/>
            <person name="Mornico D."/>
            <person name="Ortet P."/>
            <person name="Schaeffer C."/>
            <person name="Siguier P."/>
            <person name="Alexander Thil Smith A."/>
            <person name="Van Dorsselaer A."/>
            <person name="Weissenbach J."/>
            <person name="Medigue C."/>
            <person name="Le Paslier D."/>
        </authorList>
    </citation>
    <scope>NUCLEOTIDE SEQUENCE</scope>
</reference>
<organism evidence="1">
    <name type="scientific">mine drainage metagenome</name>
    <dbReference type="NCBI Taxonomy" id="410659"/>
    <lineage>
        <taxon>unclassified sequences</taxon>
        <taxon>metagenomes</taxon>
        <taxon>ecological metagenomes</taxon>
    </lineage>
</organism>
<comment type="caution">
    <text evidence="1">The sequence shown here is derived from an EMBL/GenBank/DDBJ whole genome shotgun (WGS) entry which is preliminary data.</text>
</comment>
<dbReference type="EMBL" id="CABQ01000032">
    <property type="protein sequence ID" value="CBI06871.1"/>
    <property type="molecule type" value="Genomic_DNA"/>
</dbReference>
<name>E6QI06_9ZZZZ</name>
<gene>
    <name evidence="1" type="ORF">CARN6_0151</name>
</gene>
<sequence length="29" mass="3496">MPEIFHGCHKFRERKMIHAVDIACAKRDR</sequence>
<evidence type="ECO:0000313" key="1">
    <source>
        <dbReference type="EMBL" id="CBI06871.1"/>
    </source>
</evidence>
<proteinExistence type="predicted"/>
<accession>E6QI06</accession>
<dbReference type="AlphaFoldDB" id="E6QI06"/>